<reference evidence="1" key="1">
    <citation type="submission" date="2014-09" db="EMBL/GenBank/DDBJ databases">
        <authorList>
            <person name="Magalhaes I.L.F."/>
            <person name="Oliveira U."/>
            <person name="Santos F.R."/>
            <person name="Vidigal T.H.D.A."/>
            <person name="Brescovit A.D."/>
            <person name="Santos A.J."/>
        </authorList>
    </citation>
    <scope>NUCLEOTIDE SEQUENCE</scope>
    <source>
        <tissue evidence="1">Shoot tissue taken approximately 20 cm above the soil surface</tissue>
    </source>
</reference>
<accession>A0A0A9BG53</accession>
<organism evidence="1">
    <name type="scientific">Arundo donax</name>
    <name type="common">Giant reed</name>
    <name type="synonym">Donax arundinaceus</name>
    <dbReference type="NCBI Taxonomy" id="35708"/>
    <lineage>
        <taxon>Eukaryota</taxon>
        <taxon>Viridiplantae</taxon>
        <taxon>Streptophyta</taxon>
        <taxon>Embryophyta</taxon>
        <taxon>Tracheophyta</taxon>
        <taxon>Spermatophyta</taxon>
        <taxon>Magnoliopsida</taxon>
        <taxon>Liliopsida</taxon>
        <taxon>Poales</taxon>
        <taxon>Poaceae</taxon>
        <taxon>PACMAD clade</taxon>
        <taxon>Arundinoideae</taxon>
        <taxon>Arundineae</taxon>
        <taxon>Arundo</taxon>
    </lineage>
</organism>
<reference evidence="1" key="2">
    <citation type="journal article" date="2015" name="Data Brief">
        <title>Shoot transcriptome of the giant reed, Arundo donax.</title>
        <authorList>
            <person name="Barrero R.A."/>
            <person name="Guerrero F.D."/>
            <person name="Moolhuijzen P."/>
            <person name="Goolsby J.A."/>
            <person name="Tidwell J."/>
            <person name="Bellgard S.E."/>
            <person name="Bellgard M.I."/>
        </authorList>
    </citation>
    <scope>NUCLEOTIDE SEQUENCE</scope>
    <source>
        <tissue evidence="1">Shoot tissue taken approximately 20 cm above the soil surface</tissue>
    </source>
</reference>
<sequence>MNYNLKYDECYQRCEDKSTNPITNTKHKRIQVKG</sequence>
<protein>
    <submittedName>
        <fullName evidence="1">Uncharacterized protein</fullName>
    </submittedName>
</protein>
<proteinExistence type="predicted"/>
<dbReference type="EMBL" id="GBRH01239608">
    <property type="protein sequence ID" value="JAD58287.1"/>
    <property type="molecule type" value="Transcribed_RNA"/>
</dbReference>
<name>A0A0A9BG53_ARUDO</name>
<evidence type="ECO:0000313" key="1">
    <source>
        <dbReference type="EMBL" id="JAD58287.1"/>
    </source>
</evidence>
<dbReference type="AlphaFoldDB" id="A0A0A9BG53"/>